<dbReference type="InterPro" id="IPR001910">
    <property type="entry name" value="Inosine/uridine_hydrolase_dom"/>
</dbReference>
<dbReference type="GO" id="GO:0008477">
    <property type="term" value="F:purine nucleosidase activity"/>
    <property type="evidence" value="ECO:0007669"/>
    <property type="project" value="TreeGrafter"/>
</dbReference>
<keyword evidence="2" id="KW-0326">Glycosidase</keyword>
<comment type="caution">
    <text evidence="4">The sequence shown here is derived from an EMBL/GenBank/DDBJ whole genome shotgun (WGS) entry which is preliminary data.</text>
</comment>
<feature type="domain" description="Inosine/uridine-preferring nucleoside hydrolase" evidence="3">
    <location>
        <begin position="5"/>
        <end position="309"/>
    </location>
</feature>
<sequence length="319" mass="34493">MTKKIIFDTDPGVDDAMALLFAEASTDLEVVGITTVHGNASIETTTRNALYLKHAFQLPATVAKGADKPLSIPPGEPITFVHGENGLGDVDIPDTFPQDVDARPAYQYIIDTIKAQPNEITLVAIGPLTNLALALQADPSIASLTKEVVIMGGAFGYNGHRGNITPVAEANMIGDPHAADIVLTAPWPITMVGLDVTQETIMSNAYLAELKDTSPRYGDFIHSVSRFYADFHQTSAGLDGIYVHDSSAIAYLIDPSLFTVAKGKLRVSCDGITIGQTVLKQDERRYPQDDWYDQPTQQVCTTVNSQALRELYQATLNKA</sequence>
<accession>A0AA37WNM2</accession>
<evidence type="ECO:0000256" key="1">
    <source>
        <dbReference type="ARBA" id="ARBA00022801"/>
    </source>
</evidence>
<evidence type="ECO:0000313" key="5">
    <source>
        <dbReference type="Proteomes" id="UP001156870"/>
    </source>
</evidence>
<gene>
    <name evidence="4" type="ORF">GCM10007877_39530</name>
</gene>
<keyword evidence="1 4" id="KW-0378">Hydrolase</keyword>
<dbReference type="InterPro" id="IPR023186">
    <property type="entry name" value="IUNH"/>
</dbReference>
<evidence type="ECO:0000313" key="4">
    <source>
        <dbReference type="EMBL" id="GLS28234.1"/>
    </source>
</evidence>
<keyword evidence="5" id="KW-1185">Reference proteome</keyword>
<name>A0AA37WNM2_9GAMM</name>
<dbReference type="GO" id="GO:0006152">
    <property type="term" value="P:purine nucleoside catabolic process"/>
    <property type="evidence" value="ECO:0007669"/>
    <property type="project" value="TreeGrafter"/>
</dbReference>
<dbReference type="GO" id="GO:0005829">
    <property type="term" value="C:cytosol"/>
    <property type="evidence" value="ECO:0007669"/>
    <property type="project" value="TreeGrafter"/>
</dbReference>
<dbReference type="InterPro" id="IPR036452">
    <property type="entry name" value="Ribo_hydro-like"/>
</dbReference>
<dbReference type="CDD" id="cd02650">
    <property type="entry name" value="nuc_hydro_CaPnhB"/>
    <property type="match status" value="1"/>
</dbReference>
<dbReference type="Proteomes" id="UP001156870">
    <property type="component" value="Unassembled WGS sequence"/>
</dbReference>
<dbReference type="SUPFAM" id="SSF53590">
    <property type="entry name" value="Nucleoside hydrolase"/>
    <property type="match status" value="1"/>
</dbReference>
<protein>
    <submittedName>
        <fullName evidence="4">Nucleoside hydrolase</fullName>
    </submittedName>
</protein>
<dbReference type="PANTHER" id="PTHR12304:SF4">
    <property type="entry name" value="URIDINE NUCLEOSIDASE"/>
    <property type="match status" value="1"/>
</dbReference>
<dbReference type="Pfam" id="PF01156">
    <property type="entry name" value="IU_nuc_hydro"/>
    <property type="match status" value="1"/>
</dbReference>
<evidence type="ECO:0000259" key="3">
    <source>
        <dbReference type="Pfam" id="PF01156"/>
    </source>
</evidence>
<reference evidence="4 5" key="1">
    <citation type="journal article" date="2014" name="Int. J. Syst. Evol. Microbiol.">
        <title>Complete genome sequence of Corynebacterium casei LMG S-19264T (=DSM 44701T), isolated from a smear-ripened cheese.</title>
        <authorList>
            <consortium name="US DOE Joint Genome Institute (JGI-PGF)"/>
            <person name="Walter F."/>
            <person name="Albersmeier A."/>
            <person name="Kalinowski J."/>
            <person name="Ruckert C."/>
        </authorList>
    </citation>
    <scope>NUCLEOTIDE SEQUENCE [LARGE SCALE GENOMIC DNA]</scope>
    <source>
        <strain evidence="4 5">NBRC 110095</strain>
    </source>
</reference>
<dbReference type="PANTHER" id="PTHR12304">
    <property type="entry name" value="INOSINE-URIDINE PREFERRING NUCLEOSIDE HYDROLASE"/>
    <property type="match status" value="1"/>
</dbReference>
<evidence type="ECO:0000256" key="2">
    <source>
        <dbReference type="ARBA" id="ARBA00023295"/>
    </source>
</evidence>
<dbReference type="RefSeq" id="WP_232594587.1">
    <property type="nucleotide sequence ID" value="NZ_BSPD01000103.1"/>
</dbReference>
<proteinExistence type="predicted"/>
<dbReference type="Gene3D" id="3.90.245.10">
    <property type="entry name" value="Ribonucleoside hydrolase-like"/>
    <property type="match status" value="1"/>
</dbReference>
<dbReference type="EMBL" id="BSPD01000103">
    <property type="protein sequence ID" value="GLS28234.1"/>
    <property type="molecule type" value="Genomic_DNA"/>
</dbReference>
<organism evidence="4 5">
    <name type="scientific">Marinibactrum halimedae</name>
    <dbReference type="NCBI Taxonomy" id="1444977"/>
    <lineage>
        <taxon>Bacteria</taxon>
        <taxon>Pseudomonadati</taxon>
        <taxon>Pseudomonadota</taxon>
        <taxon>Gammaproteobacteria</taxon>
        <taxon>Cellvibrionales</taxon>
        <taxon>Cellvibrionaceae</taxon>
        <taxon>Marinibactrum</taxon>
    </lineage>
</organism>
<dbReference type="AlphaFoldDB" id="A0AA37WNM2"/>